<sequence length="197" mass="21970">MADGVIQLSDRREGGQVQFSLDYKALLIMAEKSPAISQKVMQAAMGKACRAVVRIARVKHKFRTIKGNADKAIRYTFDKKAGEGVVYLDEDKAPYIRYLHEGSGLYGPYHKAFDIFPKNKKMLRFATSPNTALWRPDPYGRFHEGGFTYAFGVTNPGIKKDQFLYAAGDDAQMEIQAIFDSAMNDLANQLNQMTGGA</sequence>
<accession>A0A498R5U4</accession>
<dbReference type="EMBL" id="UPPP01000057">
    <property type="protein sequence ID" value="VBB05573.1"/>
    <property type="molecule type" value="Genomic_DNA"/>
</dbReference>
<dbReference type="OrthoDB" id="1625439at2"/>
<organism evidence="1 2">
    <name type="scientific">Lucifera butyrica</name>
    <dbReference type="NCBI Taxonomy" id="1351585"/>
    <lineage>
        <taxon>Bacteria</taxon>
        <taxon>Bacillati</taxon>
        <taxon>Bacillota</taxon>
        <taxon>Negativicutes</taxon>
        <taxon>Veillonellales</taxon>
        <taxon>Veillonellaceae</taxon>
        <taxon>Lucifera</taxon>
    </lineage>
</organism>
<dbReference type="Proteomes" id="UP000277811">
    <property type="component" value="Unassembled WGS sequence"/>
</dbReference>
<evidence type="ECO:0000313" key="1">
    <source>
        <dbReference type="EMBL" id="VBB05573.1"/>
    </source>
</evidence>
<proteinExistence type="predicted"/>
<gene>
    <name evidence="1" type="ORF">LUCI_0783</name>
</gene>
<keyword evidence="2" id="KW-1185">Reference proteome</keyword>
<reference evidence="1 2" key="1">
    <citation type="submission" date="2018-06" db="EMBL/GenBank/DDBJ databases">
        <authorList>
            <person name="Strepis N."/>
        </authorList>
    </citation>
    <scope>NUCLEOTIDE SEQUENCE [LARGE SCALE GENOMIC DNA]</scope>
    <source>
        <strain evidence="1">LUCI</strain>
    </source>
</reference>
<dbReference type="RefSeq" id="WP_122626562.1">
    <property type="nucleotide sequence ID" value="NZ_UPPP01000057.1"/>
</dbReference>
<name>A0A498R5U4_9FIRM</name>
<dbReference type="AlphaFoldDB" id="A0A498R5U4"/>
<evidence type="ECO:0000313" key="2">
    <source>
        <dbReference type="Proteomes" id="UP000277811"/>
    </source>
</evidence>
<protein>
    <submittedName>
        <fullName evidence="1">Uncharacterized protein</fullName>
    </submittedName>
</protein>